<dbReference type="GO" id="GO:0005524">
    <property type="term" value="F:ATP binding"/>
    <property type="evidence" value="ECO:0007669"/>
    <property type="project" value="UniProtKB-UniRule"/>
</dbReference>
<reference evidence="18 19" key="1">
    <citation type="submission" date="2018-10" db="EMBL/GenBank/DDBJ databases">
        <title>Isolation from soil.</title>
        <authorList>
            <person name="Hu J."/>
        </authorList>
    </citation>
    <scope>NUCLEOTIDE SEQUENCE [LARGE SCALE GENOMIC DNA]</scope>
    <source>
        <strain evidence="18 19">NEAU-Ht49</strain>
    </source>
</reference>
<keyword evidence="7 14" id="KW-0963">Cytoplasm</keyword>
<evidence type="ECO:0000256" key="1">
    <source>
        <dbReference type="ARBA" id="ARBA00001206"/>
    </source>
</evidence>
<evidence type="ECO:0000256" key="7">
    <source>
        <dbReference type="ARBA" id="ARBA00022490"/>
    </source>
</evidence>
<comment type="pathway">
    <text evidence="3 14 15">Cofactor biosynthesis; coenzyme A biosynthesis; CoA from (R)-pantothenate: step 1/5.</text>
</comment>
<dbReference type="EMBL" id="RFFG01000015">
    <property type="protein sequence ID" value="RMI45065.1"/>
    <property type="molecule type" value="Genomic_DNA"/>
</dbReference>
<keyword evidence="9 14" id="KW-0547">Nucleotide-binding</keyword>
<dbReference type="PANTHER" id="PTHR10285">
    <property type="entry name" value="URIDINE KINASE"/>
    <property type="match status" value="1"/>
</dbReference>
<dbReference type="Gene3D" id="3.40.50.300">
    <property type="entry name" value="P-loop containing nucleotide triphosphate hydrolases"/>
    <property type="match status" value="1"/>
</dbReference>
<comment type="caution">
    <text evidence="18">The sequence shown here is derived from an EMBL/GenBank/DDBJ whole genome shotgun (WGS) entry which is preliminary data.</text>
</comment>
<protein>
    <recommendedName>
        <fullName evidence="6 14">Pantothenate kinase</fullName>
        <ecNumber evidence="5 14">2.7.1.33</ecNumber>
    </recommendedName>
    <alternativeName>
        <fullName evidence="13 14">Pantothenic acid kinase</fullName>
    </alternativeName>
</protein>
<dbReference type="UniPathway" id="UPA00241">
    <property type="reaction ID" value="UER00352"/>
</dbReference>
<dbReference type="Pfam" id="PF00485">
    <property type="entry name" value="PRK"/>
    <property type="match status" value="1"/>
</dbReference>
<evidence type="ECO:0000256" key="10">
    <source>
        <dbReference type="ARBA" id="ARBA00022777"/>
    </source>
</evidence>
<dbReference type="OrthoDB" id="1550976at2"/>
<keyword evidence="8 14" id="KW-0808">Transferase</keyword>
<dbReference type="Proteomes" id="UP000282674">
    <property type="component" value="Unassembled WGS sequence"/>
</dbReference>
<keyword evidence="11 14" id="KW-0067">ATP-binding</keyword>
<dbReference type="GO" id="GO:0015937">
    <property type="term" value="P:coenzyme A biosynthetic process"/>
    <property type="evidence" value="ECO:0007669"/>
    <property type="project" value="UniProtKB-UniRule"/>
</dbReference>
<evidence type="ECO:0000313" key="18">
    <source>
        <dbReference type="EMBL" id="RMI45065.1"/>
    </source>
</evidence>
<sequence>MAASLLGLPPGPADRTRPALRGGPHPPGQYRWRVPSPYVELNRAQWRALRASTPLPLTQDELDELRGVRDPIDITEVEEVYLPLSRLLNLFFLGRGGTRDTVSGFLGETVQPTPFVIGVAGSVAVGKSTTSRLLRTLLARWPDHPRVELVTTDNFLYPNAVLAERGLMERKGFPESYDRRALVRFVQSVKSGESRVDIPIYSHLEYDIVPKARQTVERPDILIVEGLNVLQAPPAGSLGVSDYFDFSIYVDAKVEDNRRWYIDRLLALRRTAFTDPRSYFREYAKLSEQQAEDFAIGVWGAINEPNLVENIIPTRARATLVLHKSRDHAIDRVRLRRF</sequence>
<gene>
    <name evidence="14" type="primary">coaA</name>
    <name evidence="18" type="ORF">EBO15_10860</name>
</gene>
<feature type="region of interest" description="Disordered" evidence="16">
    <location>
        <begin position="1"/>
        <end position="28"/>
    </location>
</feature>
<keyword evidence="19" id="KW-1185">Reference proteome</keyword>
<evidence type="ECO:0000256" key="9">
    <source>
        <dbReference type="ARBA" id="ARBA00022741"/>
    </source>
</evidence>
<evidence type="ECO:0000256" key="16">
    <source>
        <dbReference type="SAM" id="MobiDB-lite"/>
    </source>
</evidence>
<dbReference type="NCBIfam" id="TIGR00554">
    <property type="entry name" value="panK_bact"/>
    <property type="match status" value="1"/>
</dbReference>
<evidence type="ECO:0000256" key="8">
    <source>
        <dbReference type="ARBA" id="ARBA00022679"/>
    </source>
</evidence>
<dbReference type="InterPro" id="IPR004566">
    <property type="entry name" value="PanK"/>
</dbReference>
<dbReference type="CDD" id="cd02025">
    <property type="entry name" value="PanK"/>
    <property type="match status" value="1"/>
</dbReference>
<evidence type="ECO:0000256" key="3">
    <source>
        <dbReference type="ARBA" id="ARBA00005225"/>
    </source>
</evidence>
<dbReference type="AlphaFoldDB" id="A0A3M2M911"/>
<comment type="subcellular location">
    <subcellularLocation>
        <location evidence="2 14 15">Cytoplasm</location>
    </subcellularLocation>
</comment>
<comment type="catalytic activity">
    <reaction evidence="1 14 15">
        <text>(R)-pantothenate + ATP = (R)-4'-phosphopantothenate + ADP + H(+)</text>
        <dbReference type="Rhea" id="RHEA:16373"/>
        <dbReference type="ChEBI" id="CHEBI:10986"/>
        <dbReference type="ChEBI" id="CHEBI:15378"/>
        <dbReference type="ChEBI" id="CHEBI:29032"/>
        <dbReference type="ChEBI" id="CHEBI:30616"/>
        <dbReference type="ChEBI" id="CHEBI:456216"/>
        <dbReference type="EC" id="2.7.1.33"/>
    </reaction>
</comment>
<dbReference type="SUPFAM" id="SSF52540">
    <property type="entry name" value="P-loop containing nucleoside triphosphate hydrolases"/>
    <property type="match status" value="1"/>
</dbReference>
<name>A0A3M2M911_9ACTN</name>
<proteinExistence type="inferred from homology"/>
<evidence type="ECO:0000256" key="5">
    <source>
        <dbReference type="ARBA" id="ARBA00012102"/>
    </source>
</evidence>
<dbReference type="InterPro" id="IPR027417">
    <property type="entry name" value="P-loop_NTPase"/>
</dbReference>
<dbReference type="GO" id="GO:0005737">
    <property type="term" value="C:cytoplasm"/>
    <property type="evidence" value="ECO:0007669"/>
    <property type="project" value="UniProtKB-SubCell"/>
</dbReference>
<evidence type="ECO:0000259" key="17">
    <source>
        <dbReference type="Pfam" id="PF00485"/>
    </source>
</evidence>
<dbReference type="InterPro" id="IPR006083">
    <property type="entry name" value="PRK/URK"/>
</dbReference>
<keyword evidence="10 14" id="KW-0418">Kinase</keyword>
<evidence type="ECO:0000256" key="14">
    <source>
        <dbReference type="HAMAP-Rule" id="MF_00215"/>
    </source>
</evidence>
<dbReference type="HAMAP" id="MF_00215">
    <property type="entry name" value="Pantothen_kinase_1"/>
    <property type="match status" value="1"/>
</dbReference>
<feature type="domain" description="Phosphoribulokinase/uridine kinase" evidence="17">
    <location>
        <begin position="116"/>
        <end position="264"/>
    </location>
</feature>
<evidence type="ECO:0000256" key="11">
    <source>
        <dbReference type="ARBA" id="ARBA00022840"/>
    </source>
</evidence>
<dbReference type="GO" id="GO:0004594">
    <property type="term" value="F:pantothenate kinase activity"/>
    <property type="evidence" value="ECO:0007669"/>
    <property type="project" value="UniProtKB-UniRule"/>
</dbReference>
<evidence type="ECO:0000256" key="12">
    <source>
        <dbReference type="ARBA" id="ARBA00022993"/>
    </source>
</evidence>
<evidence type="ECO:0000256" key="4">
    <source>
        <dbReference type="ARBA" id="ARBA00006087"/>
    </source>
</evidence>
<feature type="binding site" evidence="14">
    <location>
        <begin position="121"/>
        <end position="128"/>
    </location>
    <ligand>
        <name>ATP</name>
        <dbReference type="ChEBI" id="CHEBI:30616"/>
    </ligand>
</feature>
<accession>A0A3M2M911</accession>
<keyword evidence="12 14" id="KW-0173">Coenzyme A biosynthesis</keyword>
<evidence type="ECO:0000256" key="15">
    <source>
        <dbReference type="RuleBase" id="RU003530"/>
    </source>
</evidence>
<evidence type="ECO:0000256" key="13">
    <source>
        <dbReference type="ARBA" id="ARBA00032866"/>
    </source>
</evidence>
<organism evidence="18 19">
    <name type="scientific">Actinomadura harenae</name>
    <dbReference type="NCBI Taxonomy" id="2483351"/>
    <lineage>
        <taxon>Bacteria</taxon>
        <taxon>Bacillati</taxon>
        <taxon>Actinomycetota</taxon>
        <taxon>Actinomycetes</taxon>
        <taxon>Streptosporangiales</taxon>
        <taxon>Thermomonosporaceae</taxon>
        <taxon>Actinomadura</taxon>
    </lineage>
</organism>
<evidence type="ECO:0000313" key="19">
    <source>
        <dbReference type="Proteomes" id="UP000282674"/>
    </source>
</evidence>
<evidence type="ECO:0000256" key="6">
    <source>
        <dbReference type="ARBA" id="ARBA00015080"/>
    </source>
</evidence>
<comment type="similarity">
    <text evidence="4 14 15">Belongs to the prokaryotic pantothenate kinase family.</text>
</comment>
<dbReference type="EC" id="2.7.1.33" evidence="5 14"/>
<dbReference type="PIRSF" id="PIRSF000545">
    <property type="entry name" value="Pantothenate_kin"/>
    <property type="match status" value="1"/>
</dbReference>
<evidence type="ECO:0000256" key="2">
    <source>
        <dbReference type="ARBA" id="ARBA00004496"/>
    </source>
</evidence>